<comment type="similarity">
    <text evidence="4">Belongs to the RTC4 family.</text>
</comment>
<sequence>MEGLERSQKQRGVTPSSDPSLRYRQRSNATSSGMLFEDLGSSGFIVSPKKKPIKTYGSKGKGARGGSSQSRNTYGSSDDEMDLLSEQNSQVSDSEAIPKKGSEKIGSQGKAQPSVVVTYKNQSTVVGTTNRFAGLKFKKKSKTEGGEASAATSQESTPPVGSSSKAESLYDSLSMLSGRENAVSVAKASTNPYSSRLSSRPKKDDSKIAGSSRSTRQPQAFPMSPMKPRTPEKPMKGKGKARAVIESPSPSASPPPRDKAITRRERSARDNDSPPPRSRKAPPRERNNARRSSPPRTRTRPTIDLTDDSEDIEETPRPAAAATEPPQVQTFPSLEPLSSNQADSARPRTPPRLPEAFPLSPPANRSDDLDTGCKGKQKASVPFAFLSPLRTQEQGQELPKGKNKNKLSRFPMQSPLTSPARSSPRKYSLQSLKPTKSLSALGEDDADPDLVMTDAEDIGGRANLQPFPMPKSQLESIGRGGPTSSAGQSSKATRTDDAKSVADLEAAMSDLHNDSLFMDPTVDPSTLCPYCDEPLPPSPTPHLRSLLATAKSKSYREPRPGNPLGLKAPMRTFIAICQRHQFEAREMPKAKKRGWPTSIDFVQVKRRVEDSGSRLRGLVEGEGGYREESVFWNQVIKEMQALGSRAAVGVKGQLESFEKTQPGYYGEMGSMIIHQTLYNLFPPSSFDADSISPLTPTEFIQRVLVPEAALALIMEDMDQGRDHATQTMRESAAYGVAMFPEGGEGDGSGAGAGVGEDIVRERARARRKEVEVEDRVEEKMLKEARGKEKTGETKRRGKGKKRMLDEDESATETESVVSSKGNTKRKKTSTSEDGEEYTNRPASRATAPRAKAPASTRASATKPSRPTSRNTSPVTCREDEVTLVNKKLAKPLKESSDDEVVIVSPPTSSQTRSNKPRPRPVAKNVQARNDDNDDNDDDVEDTPRPKRTMPGSSTNASNNGSSPSAAGGNFYPLCAARSRQTVTDIPDQPVRKDGWFNRMGDPILDSSSDVEIQAQSPPGSTSRKRDSDGDGDSWLLSDDHSPAPS</sequence>
<comment type="subcellular location">
    <subcellularLocation>
        <location evidence="3">Cytoplasm</location>
    </subcellularLocation>
    <subcellularLocation>
        <location evidence="2">Nucleus</location>
    </subcellularLocation>
</comment>
<dbReference type="AlphaFoldDB" id="A0A4Z0AAR1"/>
<dbReference type="Proteomes" id="UP000298061">
    <property type="component" value="Unassembled WGS sequence"/>
</dbReference>
<feature type="compositionally biased region" description="Basic and acidic residues" evidence="8">
    <location>
        <begin position="256"/>
        <end position="272"/>
    </location>
</feature>
<feature type="compositionally biased region" description="Basic and acidic residues" evidence="8">
    <location>
        <begin position="781"/>
        <end position="794"/>
    </location>
</feature>
<evidence type="ECO:0000256" key="3">
    <source>
        <dbReference type="ARBA" id="ARBA00004496"/>
    </source>
</evidence>
<organism evidence="10 11">
    <name type="scientific">Hericium alpestre</name>
    <dbReference type="NCBI Taxonomy" id="135208"/>
    <lineage>
        <taxon>Eukaryota</taxon>
        <taxon>Fungi</taxon>
        <taxon>Dikarya</taxon>
        <taxon>Basidiomycota</taxon>
        <taxon>Agaricomycotina</taxon>
        <taxon>Agaricomycetes</taxon>
        <taxon>Russulales</taxon>
        <taxon>Hericiaceae</taxon>
        <taxon>Hericium</taxon>
    </lineage>
</organism>
<feature type="compositionally biased region" description="Polar residues" evidence="8">
    <location>
        <begin position="187"/>
        <end position="198"/>
    </location>
</feature>
<feature type="domain" description="Restriction of telomere capping protein 4 C-terminal" evidence="9">
    <location>
        <begin position="625"/>
        <end position="741"/>
    </location>
</feature>
<dbReference type="Pfam" id="PF14474">
    <property type="entry name" value="RTC4"/>
    <property type="match status" value="1"/>
</dbReference>
<reference evidence="10 11" key="1">
    <citation type="submission" date="2019-02" db="EMBL/GenBank/DDBJ databases">
        <title>Genome sequencing of the rare red list fungi Hericium alpestre (H. flagellum).</title>
        <authorList>
            <person name="Buettner E."/>
            <person name="Kellner H."/>
        </authorList>
    </citation>
    <scope>NUCLEOTIDE SEQUENCE [LARGE SCALE GENOMIC DNA]</scope>
    <source>
        <strain evidence="10 11">DSM 108284</strain>
    </source>
</reference>
<evidence type="ECO:0000256" key="4">
    <source>
        <dbReference type="ARBA" id="ARBA00009461"/>
    </source>
</evidence>
<keyword evidence="7" id="KW-0539">Nucleus</keyword>
<feature type="compositionally biased region" description="Polar residues" evidence="8">
    <location>
        <begin position="119"/>
        <end position="131"/>
    </location>
</feature>
<keyword evidence="6" id="KW-0963">Cytoplasm</keyword>
<gene>
    <name evidence="10" type="ORF">EWM64_g369</name>
</gene>
<comment type="function">
    <text evidence="1">May be involved in a process influencing telomere capping.</text>
</comment>
<dbReference type="PANTHER" id="PTHR41391">
    <property type="entry name" value="RESTRICTION OF TELOMERE CAPPING PROTEIN 4"/>
    <property type="match status" value="1"/>
</dbReference>
<dbReference type="GO" id="GO:0005634">
    <property type="term" value="C:nucleus"/>
    <property type="evidence" value="ECO:0007669"/>
    <property type="project" value="UniProtKB-SubCell"/>
</dbReference>
<comment type="caution">
    <text evidence="10">The sequence shown here is derived from an EMBL/GenBank/DDBJ whole genome shotgun (WGS) entry which is preliminary data.</text>
</comment>
<feature type="compositionally biased region" description="Polar residues" evidence="8">
    <location>
        <begin position="1005"/>
        <end position="1018"/>
    </location>
</feature>
<evidence type="ECO:0000256" key="2">
    <source>
        <dbReference type="ARBA" id="ARBA00004123"/>
    </source>
</evidence>
<dbReference type="GO" id="GO:0005737">
    <property type="term" value="C:cytoplasm"/>
    <property type="evidence" value="ECO:0007669"/>
    <property type="project" value="UniProtKB-SubCell"/>
</dbReference>
<dbReference type="InterPro" id="IPR039024">
    <property type="entry name" value="RTC4"/>
</dbReference>
<feature type="compositionally biased region" description="Acidic residues" evidence="8">
    <location>
        <begin position="931"/>
        <end position="940"/>
    </location>
</feature>
<evidence type="ECO:0000256" key="7">
    <source>
        <dbReference type="ARBA" id="ARBA00023242"/>
    </source>
</evidence>
<feature type="region of interest" description="Disordered" evidence="8">
    <location>
        <begin position="181"/>
        <end position="499"/>
    </location>
</feature>
<dbReference type="OrthoDB" id="128308at2759"/>
<feature type="region of interest" description="Disordered" evidence="8">
    <location>
        <begin position="781"/>
        <end position="1045"/>
    </location>
</feature>
<feature type="compositionally biased region" description="Polar residues" evidence="8">
    <location>
        <begin position="327"/>
        <end position="343"/>
    </location>
</feature>
<accession>A0A4Z0AAR1</accession>
<evidence type="ECO:0000313" key="10">
    <source>
        <dbReference type="EMBL" id="TFY83640.1"/>
    </source>
</evidence>
<evidence type="ECO:0000256" key="5">
    <source>
        <dbReference type="ARBA" id="ARBA00015162"/>
    </source>
</evidence>
<proteinExistence type="inferred from homology"/>
<feature type="compositionally biased region" description="Polar residues" evidence="8">
    <location>
        <begin position="482"/>
        <end position="492"/>
    </location>
</feature>
<feature type="region of interest" description="Disordered" evidence="8">
    <location>
        <begin position="1"/>
        <end position="168"/>
    </location>
</feature>
<evidence type="ECO:0000256" key="6">
    <source>
        <dbReference type="ARBA" id="ARBA00022490"/>
    </source>
</evidence>
<protein>
    <recommendedName>
        <fullName evidence="5">Restriction of telomere capping protein 4</fullName>
    </recommendedName>
</protein>
<dbReference type="PANTHER" id="PTHR41391:SF1">
    <property type="entry name" value="RESTRICTION OF TELOMERE CAPPING PROTEIN 4"/>
    <property type="match status" value="1"/>
</dbReference>
<dbReference type="InterPro" id="IPR028094">
    <property type="entry name" value="RTC4_C"/>
</dbReference>
<evidence type="ECO:0000313" key="11">
    <source>
        <dbReference type="Proteomes" id="UP000298061"/>
    </source>
</evidence>
<feature type="compositionally biased region" description="Polar residues" evidence="8">
    <location>
        <begin position="150"/>
        <end position="166"/>
    </location>
</feature>
<name>A0A4Z0AAR1_9AGAM</name>
<evidence type="ECO:0000259" key="9">
    <source>
        <dbReference type="SMART" id="SM01312"/>
    </source>
</evidence>
<evidence type="ECO:0000256" key="1">
    <source>
        <dbReference type="ARBA" id="ARBA00002738"/>
    </source>
</evidence>
<dbReference type="EMBL" id="SFCI01000017">
    <property type="protein sequence ID" value="TFY83640.1"/>
    <property type="molecule type" value="Genomic_DNA"/>
</dbReference>
<feature type="compositionally biased region" description="Polar residues" evidence="8">
    <location>
        <begin position="10"/>
        <end position="19"/>
    </location>
</feature>
<feature type="compositionally biased region" description="Low complexity" evidence="8">
    <location>
        <begin position="950"/>
        <end position="969"/>
    </location>
</feature>
<feature type="compositionally biased region" description="Low complexity" evidence="8">
    <location>
        <begin position="317"/>
        <end position="326"/>
    </location>
</feature>
<keyword evidence="11" id="KW-1185">Reference proteome</keyword>
<evidence type="ECO:0000256" key="8">
    <source>
        <dbReference type="SAM" id="MobiDB-lite"/>
    </source>
</evidence>
<dbReference type="SMART" id="SM01312">
    <property type="entry name" value="RTC4"/>
    <property type="match status" value="1"/>
</dbReference>
<dbReference type="STRING" id="135208.A0A4Z0AAR1"/>
<feature type="compositionally biased region" description="Polar residues" evidence="8">
    <location>
        <begin position="428"/>
        <end position="438"/>
    </location>
</feature>
<feature type="compositionally biased region" description="Polar residues" evidence="8">
    <location>
        <begin position="209"/>
        <end position="218"/>
    </location>
</feature>
<feature type="compositionally biased region" description="Polar residues" evidence="8">
    <location>
        <begin position="856"/>
        <end position="874"/>
    </location>
</feature>